<evidence type="ECO:0000256" key="2">
    <source>
        <dbReference type="ARBA" id="ARBA00022475"/>
    </source>
</evidence>
<evidence type="ECO:0000256" key="3">
    <source>
        <dbReference type="ARBA" id="ARBA00022692"/>
    </source>
</evidence>
<comment type="caution">
    <text evidence="11">The sequence shown here is derived from an EMBL/GenBank/DDBJ whole genome shotgun (WGS) entry which is preliminary data.</text>
</comment>
<keyword evidence="4 10" id="KW-1133">Transmembrane helix</keyword>
<organism evidence="11 12">
    <name type="scientific">Cyanobium gracile UHCC 0281</name>
    <dbReference type="NCBI Taxonomy" id="3110309"/>
    <lineage>
        <taxon>Bacteria</taxon>
        <taxon>Bacillati</taxon>
        <taxon>Cyanobacteriota</taxon>
        <taxon>Cyanophyceae</taxon>
        <taxon>Synechococcales</taxon>
        <taxon>Prochlorococcaceae</taxon>
        <taxon>Cyanobium</taxon>
    </lineage>
</organism>
<evidence type="ECO:0000256" key="7">
    <source>
        <dbReference type="ARBA" id="ARBA00035120"/>
    </source>
</evidence>
<evidence type="ECO:0000256" key="4">
    <source>
        <dbReference type="ARBA" id="ARBA00022989"/>
    </source>
</evidence>
<keyword evidence="10" id="KW-0406">Ion transport</keyword>
<evidence type="ECO:0000313" key="11">
    <source>
        <dbReference type="EMBL" id="MEA5441982.1"/>
    </source>
</evidence>
<evidence type="ECO:0000256" key="8">
    <source>
        <dbReference type="ARBA" id="ARBA00035585"/>
    </source>
</evidence>
<keyword evidence="10" id="KW-0479">Metal-binding</keyword>
<dbReference type="PANTHER" id="PTHR28259:SF1">
    <property type="entry name" value="FLUORIDE EXPORT PROTEIN 1-RELATED"/>
    <property type="match status" value="1"/>
</dbReference>
<evidence type="ECO:0000256" key="5">
    <source>
        <dbReference type="ARBA" id="ARBA00023136"/>
    </source>
</evidence>
<keyword evidence="12" id="KW-1185">Reference proteome</keyword>
<name>A0ABU5STX9_9CYAN</name>
<sequence length="127" mass="13251">MAAPVTNDALFVALGAVPGAWLRFRVVNHFEPMLPRKHWGTFGVNLIACFAIGLLVSLQASCGLGAGRTLLLLGTGFLGSFSTFSTWIAELHDTLQRQQRREAVLLCGGSVLGGLLAVGAGLALGSS</sequence>
<dbReference type="RefSeq" id="WP_323356081.1">
    <property type="nucleotide sequence ID" value="NZ_JAYGHY010000011.1"/>
</dbReference>
<dbReference type="Proteomes" id="UP001302329">
    <property type="component" value="Unassembled WGS sequence"/>
</dbReference>
<comment type="subcellular location">
    <subcellularLocation>
        <location evidence="1 10">Cell membrane</location>
        <topology evidence="1 10">Multi-pass membrane protein</topology>
    </subcellularLocation>
</comment>
<evidence type="ECO:0000256" key="9">
    <source>
        <dbReference type="ARBA" id="ARBA00049940"/>
    </source>
</evidence>
<feature type="transmembrane region" description="Helical" evidence="10">
    <location>
        <begin position="39"/>
        <end position="58"/>
    </location>
</feature>
<dbReference type="InterPro" id="IPR003691">
    <property type="entry name" value="FluC"/>
</dbReference>
<evidence type="ECO:0000313" key="12">
    <source>
        <dbReference type="Proteomes" id="UP001302329"/>
    </source>
</evidence>
<keyword evidence="2 10" id="KW-1003">Cell membrane</keyword>
<dbReference type="EMBL" id="JAYGHY010000011">
    <property type="protein sequence ID" value="MEA5441982.1"/>
    <property type="molecule type" value="Genomic_DNA"/>
</dbReference>
<dbReference type="Pfam" id="PF02537">
    <property type="entry name" value="CRCB"/>
    <property type="match status" value="1"/>
</dbReference>
<evidence type="ECO:0000256" key="1">
    <source>
        <dbReference type="ARBA" id="ARBA00004651"/>
    </source>
</evidence>
<keyword evidence="6 10" id="KW-0407">Ion channel</keyword>
<keyword evidence="10" id="KW-0813">Transport</keyword>
<feature type="transmembrane region" description="Helical" evidence="10">
    <location>
        <begin position="70"/>
        <end position="91"/>
    </location>
</feature>
<comment type="catalytic activity">
    <reaction evidence="8">
        <text>fluoride(in) = fluoride(out)</text>
        <dbReference type="Rhea" id="RHEA:76159"/>
        <dbReference type="ChEBI" id="CHEBI:17051"/>
    </reaction>
    <physiologicalReaction direction="left-to-right" evidence="8">
        <dbReference type="Rhea" id="RHEA:76160"/>
    </physiologicalReaction>
</comment>
<feature type="binding site" evidence="10">
    <location>
        <position position="82"/>
    </location>
    <ligand>
        <name>Na(+)</name>
        <dbReference type="ChEBI" id="CHEBI:29101"/>
        <note>structural</note>
    </ligand>
</feature>
<comment type="function">
    <text evidence="9 10">Fluoride-specific ion channel. Important for reducing fluoride concentration in the cell, thus reducing its toxicity.</text>
</comment>
<accession>A0ABU5STX9</accession>
<proteinExistence type="inferred from homology"/>
<keyword evidence="3 10" id="KW-0812">Transmembrane</keyword>
<dbReference type="PANTHER" id="PTHR28259">
    <property type="entry name" value="FLUORIDE EXPORT PROTEIN 1-RELATED"/>
    <property type="match status" value="1"/>
</dbReference>
<evidence type="ECO:0000256" key="10">
    <source>
        <dbReference type="HAMAP-Rule" id="MF_00454"/>
    </source>
</evidence>
<protein>
    <recommendedName>
        <fullName evidence="10">Fluoride-specific ion channel FluC</fullName>
    </recommendedName>
</protein>
<comment type="similarity">
    <text evidence="7 10">Belongs to the fluoride channel Fluc/FEX (TC 1.A.43) family.</text>
</comment>
<feature type="binding site" evidence="10">
    <location>
        <position position="79"/>
    </location>
    <ligand>
        <name>Na(+)</name>
        <dbReference type="ChEBI" id="CHEBI:29101"/>
        <note>structural</note>
    </ligand>
</feature>
<gene>
    <name evidence="10" type="primary">fluC</name>
    <name evidence="10" type="synonym">crcB</name>
    <name evidence="11" type="ORF">VB739_05395</name>
</gene>
<feature type="transmembrane region" description="Helical" evidence="10">
    <location>
        <begin position="103"/>
        <end position="124"/>
    </location>
</feature>
<evidence type="ECO:0000256" key="6">
    <source>
        <dbReference type="ARBA" id="ARBA00023303"/>
    </source>
</evidence>
<reference evidence="11 12" key="1">
    <citation type="submission" date="2023-12" db="EMBL/GenBank/DDBJ databases">
        <title>Baltic Sea Cyanobacteria.</title>
        <authorList>
            <person name="Delbaje E."/>
            <person name="Fewer D.P."/>
            <person name="Shishido T.K."/>
        </authorList>
    </citation>
    <scope>NUCLEOTIDE SEQUENCE [LARGE SCALE GENOMIC DNA]</scope>
    <source>
        <strain evidence="11 12">UHCC 0281</strain>
    </source>
</reference>
<keyword evidence="10" id="KW-0915">Sodium</keyword>
<keyword evidence="5 10" id="KW-0472">Membrane</keyword>
<dbReference type="HAMAP" id="MF_00454">
    <property type="entry name" value="FluC"/>
    <property type="match status" value="1"/>
</dbReference>
<comment type="activity regulation">
    <text evidence="10">Na(+) is not transported, but it plays an essential structural role and its presence is essential for fluoride channel function.</text>
</comment>